<dbReference type="InterPro" id="IPR017871">
    <property type="entry name" value="ABC_transporter-like_CS"/>
</dbReference>
<dbReference type="GO" id="GO:0005886">
    <property type="term" value="C:plasma membrane"/>
    <property type="evidence" value="ECO:0007669"/>
    <property type="project" value="UniProtKB-SubCell"/>
</dbReference>
<evidence type="ECO:0000256" key="7">
    <source>
        <dbReference type="ARBA" id="ARBA00022989"/>
    </source>
</evidence>
<dbReference type="PROSITE" id="PS00211">
    <property type="entry name" value="ABC_TRANSPORTER_1"/>
    <property type="match status" value="1"/>
</dbReference>
<dbReference type="Proteomes" id="UP000287224">
    <property type="component" value="Unassembled WGS sequence"/>
</dbReference>
<comment type="caution">
    <text evidence="10">The sequence shown here is derived from an EMBL/GenBank/DDBJ whole genome shotgun (WGS) entry which is preliminary data.</text>
</comment>
<evidence type="ECO:0000256" key="8">
    <source>
        <dbReference type="ARBA" id="ARBA00023136"/>
    </source>
</evidence>
<dbReference type="GO" id="GO:0015421">
    <property type="term" value="F:ABC-type oligopeptide transporter activity"/>
    <property type="evidence" value="ECO:0007669"/>
    <property type="project" value="TreeGrafter"/>
</dbReference>
<dbReference type="PROSITE" id="PS50893">
    <property type="entry name" value="ABC_TRANSPORTER_2"/>
    <property type="match status" value="1"/>
</dbReference>
<dbReference type="OrthoDB" id="9806127at2"/>
<evidence type="ECO:0000256" key="6">
    <source>
        <dbReference type="ARBA" id="ARBA00022840"/>
    </source>
</evidence>
<keyword evidence="8" id="KW-0472">Membrane</keyword>
<name>A0A401Z7A3_9CHLR</name>
<reference evidence="11" key="1">
    <citation type="submission" date="2018-12" db="EMBL/GenBank/DDBJ databases">
        <title>Tengunoibacter tsumagoiensis gen. nov., sp. nov., Dictyobacter kobayashii sp. nov., D. alpinus sp. nov., and D. joshuensis sp. nov. and description of Dictyobacteraceae fam. nov. within the order Ktedonobacterales isolated from Tengu-no-mugimeshi.</title>
        <authorList>
            <person name="Wang C.M."/>
            <person name="Zheng Y."/>
            <person name="Sakai Y."/>
            <person name="Toyoda A."/>
            <person name="Minakuchi Y."/>
            <person name="Abe K."/>
            <person name="Yokota A."/>
            <person name="Yabe S."/>
        </authorList>
    </citation>
    <scope>NUCLEOTIDE SEQUENCE [LARGE SCALE GENOMIC DNA]</scope>
    <source>
        <strain evidence="11">S-27</strain>
    </source>
</reference>
<keyword evidence="11" id="KW-1185">Reference proteome</keyword>
<keyword evidence="4" id="KW-0812">Transmembrane</keyword>
<dbReference type="InterPro" id="IPR003439">
    <property type="entry name" value="ABC_transporter-like_ATP-bd"/>
</dbReference>
<dbReference type="AlphaFoldDB" id="A0A401Z7A3"/>
<evidence type="ECO:0000256" key="2">
    <source>
        <dbReference type="ARBA" id="ARBA00022448"/>
    </source>
</evidence>
<evidence type="ECO:0000256" key="1">
    <source>
        <dbReference type="ARBA" id="ARBA00004651"/>
    </source>
</evidence>
<dbReference type="PANTHER" id="PTHR43394:SF1">
    <property type="entry name" value="ATP-BINDING CASSETTE SUB-FAMILY B MEMBER 10, MITOCHONDRIAL"/>
    <property type="match status" value="1"/>
</dbReference>
<dbReference type="SMART" id="SM00382">
    <property type="entry name" value="AAA"/>
    <property type="match status" value="1"/>
</dbReference>
<evidence type="ECO:0000259" key="9">
    <source>
        <dbReference type="PROSITE" id="PS50893"/>
    </source>
</evidence>
<dbReference type="InterPro" id="IPR027417">
    <property type="entry name" value="P-loop_NTPase"/>
</dbReference>
<dbReference type="GO" id="GO:0005524">
    <property type="term" value="F:ATP binding"/>
    <property type="evidence" value="ECO:0007669"/>
    <property type="project" value="UniProtKB-KW"/>
</dbReference>
<keyword evidence="5" id="KW-0547">Nucleotide-binding</keyword>
<dbReference type="InterPro" id="IPR003593">
    <property type="entry name" value="AAA+_ATPase"/>
</dbReference>
<dbReference type="FunFam" id="3.40.50.300:FF:000221">
    <property type="entry name" value="Multidrug ABC transporter ATP-binding protein"/>
    <property type="match status" value="1"/>
</dbReference>
<evidence type="ECO:0000256" key="4">
    <source>
        <dbReference type="ARBA" id="ARBA00022692"/>
    </source>
</evidence>
<organism evidence="10 11">
    <name type="scientific">Dictyobacter aurantiacus</name>
    <dbReference type="NCBI Taxonomy" id="1936993"/>
    <lineage>
        <taxon>Bacteria</taxon>
        <taxon>Bacillati</taxon>
        <taxon>Chloroflexota</taxon>
        <taxon>Ktedonobacteria</taxon>
        <taxon>Ktedonobacterales</taxon>
        <taxon>Dictyobacteraceae</taxon>
        <taxon>Dictyobacter</taxon>
    </lineage>
</organism>
<gene>
    <name evidence="10" type="ORF">KDAU_00270</name>
</gene>
<feature type="domain" description="ABC transporter" evidence="9">
    <location>
        <begin position="26"/>
        <end position="266"/>
    </location>
</feature>
<dbReference type="Gene3D" id="3.40.50.300">
    <property type="entry name" value="P-loop containing nucleotide triphosphate hydrolases"/>
    <property type="match status" value="1"/>
</dbReference>
<dbReference type="InterPro" id="IPR039421">
    <property type="entry name" value="Type_1_exporter"/>
</dbReference>
<dbReference type="RefSeq" id="WP_126594051.1">
    <property type="nucleotide sequence ID" value="NZ_BIFQ01000001.1"/>
</dbReference>
<dbReference type="EMBL" id="BIFQ01000001">
    <property type="protein sequence ID" value="GCE02698.1"/>
    <property type="molecule type" value="Genomic_DNA"/>
</dbReference>
<evidence type="ECO:0000313" key="11">
    <source>
        <dbReference type="Proteomes" id="UP000287224"/>
    </source>
</evidence>
<accession>A0A401Z7A3</accession>
<keyword evidence="3" id="KW-1003">Cell membrane</keyword>
<keyword evidence="6" id="KW-0067">ATP-binding</keyword>
<dbReference type="GO" id="GO:0016887">
    <property type="term" value="F:ATP hydrolysis activity"/>
    <property type="evidence" value="ECO:0007669"/>
    <property type="project" value="InterPro"/>
</dbReference>
<keyword evidence="2" id="KW-0813">Transport</keyword>
<evidence type="ECO:0000256" key="3">
    <source>
        <dbReference type="ARBA" id="ARBA00022475"/>
    </source>
</evidence>
<dbReference type="SUPFAM" id="SSF52540">
    <property type="entry name" value="P-loop containing nucleoside triphosphate hydrolases"/>
    <property type="match status" value="1"/>
</dbReference>
<evidence type="ECO:0000256" key="5">
    <source>
        <dbReference type="ARBA" id="ARBA00022741"/>
    </source>
</evidence>
<dbReference type="PANTHER" id="PTHR43394">
    <property type="entry name" value="ATP-DEPENDENT PERMEASE MDL1, MITOCHONDRIAL"/>
    <property type="match status" value="1"/>
</dbReference>
<comment type="subcellular location">
    <subcellularLocation>
        <location evidence="1">Cell membrane</location>
        <topology evidence="1">Multi-pass membrane protein</topology>
    </subcellularLocation>
</comment>
<keyword evidence="7" id="KW-1133">Transmembrane helix</keyword>
<sequence length="280" mass="31337">MPAFLKLKSEEFHEAGPAAPSLTRDILFEHVSFTYPSMGHPVLHDLNLRIQPGEHIALVGENGAGKSTLAKLLLGLYQPDSGRILVDGIDLHDMQLNSWRAKVGAVFQDFMRYPLSVQDNIGLGLLDKKDDPAAIQQADEMSRASEFIEHLPQSYQTLLGKEFEGGHDLSYGQWQKLAIARAYLREAHLLLLDEPASALDARTEYEVYRQFRDVARGKTIVLISHRLGSARLADRILFLHQGSITEEGTHDELLASNGSYAQLYTMQAEWYQEKAGTAHE</sequence>
<evidence type="ECO:0000313" key="10">
    <source>
        <dbReference type="EMBL" id="GCE02698.1"/>
    </source>
</evidence>
<proteinExistence type="predicted"/>
<protein>
    <recommendedName>
        <fullName evidence="9">ABC transporter domain-containing protein</fullName>
    </recommendedName>
</protein>
<dbReference type="Pfam" id="PF00005">
    <property type="entry name" value="ABC_tran"/>
    <property type="match status" value="1"/>
</dbReference>